<comment type="subcellular location">
    <subcellularLocation>
        <location evidence="1">Cell envelope</location>
    </subcellularLocation>
</comment>
<evidence type="ECO:0000256" key="1">
    <source>
        <dbReference type="ARBA" id="ARBA00004196"/>
    </source>
</evidence>
<dbReference type="Gene3D" id="2.40.30.170">
    <property type="match status" value="1"/>
</dbReference>
<organism evidence="4 5">
    <name type="scientific">Candidatus Parabacteroides intestinipullorum</name>
    <dbReference type="NCBI Taxonomy" id="2838723"/>
    <lineage>
        <taxon>Bacteria</taxon>
        <taxon>Pseudomonadati</taxon>
        <taxon>Bacteroidota</taxon>
        <taxon>Bacteroidia</taxon>
        <taxon>Bacteroidales</taxon>
        <taxon>Tannerellaceae</taxon>
        <taxon>Parabacteroides</taxon>
    </lineage>
</organism>
<keyword evidence="2 3" id="KW-0175">Coiled coil</keyword>
<dbReference type="Proteomes" id="UP000886740">
    <property type="component" value="Unassembled WGS sequence"/>
</dbReference>
<dbReference type="AlphaFoldDB" id="A0A9D2BGE8"/>
<evidence type="ECO:0000256" key="3">
    <source>
        <dbReference type="SAM" id="Coils"/>
    </source>
</evidence>
<dbReference type="PANTHER" id="PTHR32347:SF23">
    <property type="entry name" value="BLL5650 PROTEIN"/>
    <property type="match status" value="1"/>
</dbReference>
<reference evidence="4" key="2">
    <citation type="submission" date="2021-04" db="EMBL/GenBank/DDBJ databases">
        <authorList>
            <person name="Gilroy R."/>
        </authorList>
    </citation>
    <scope>NUCLEOTIDE SEQUENCE</scope>
    <source>
        <strain evidence="4">ChiGjej6B6-14162</strain>
    </source>
</reference>
<evidence type="ECO:0000313" key="4">
    <source>
        <dbReference type="EMBL" id="HIX75670.1"/>
    </source>
</evidence>
<dbReference type="GO" id="GO:0030313">
    <property type="term" value="C:cell envelope"/>
    <property type="evidence" value="ECO:0007669"/>
    <property type="project" value="UniProtKB-SubCell"/>
</dbReference>
<dbReference type="EMBL" id="DXEL01000080">
    <property type="protein sequence ID" value="HIX75670.1"/>
    <property type="molecule type" value="Genomic_DNA"/>
</dbReference>
<name>A0A9D2BGE8_9BACT</name>
<feature type="coiled-coil region" evidence="3">
    <location>
        <begin position="93"/>
        <end position="137"/>
    </location>
</feature>
<dbReference type="Gene3D" id="1.10.287.470">
    <property type="entry name" value="Helix hairpin bin"/>
    <property type="match status" value="1"/>
</dbReference>
<sequence>MIGLATILIGMITSCDRGETDADASGLFEATEVLVSSEANGRIMAFGLEEGDRLSAGQLVGYVDSTQLFLRKEQLRASIRSVDIRRPDIRKQIAVLEQQVATTETELQRQRNLVAAKAGNQKQVDDLEHQLAYLRRQVEAQYSSLSKSSGGADAEAESLQYQVMQLDDQLMKCQIRNPRAGTVLAKYAEAGEVTAVGKPLYKVADLELLYLRVYITADQLALVKLGDEVAVQADYGDDHRSYMGTVTWIADKSEFTPKGIQTKNERENLVYAVKVAVRNDGFLKIGQYGEVRLKKEAR</sequence>
<comment type="caution">
    <text evidence="4">The sequence shown here is derived from an EMBL/GenBank/DDBJ whole genome shotgun (WGS) entry which is preliminary data.</text>
</comment>
<evidence type="ECO:0000313" key="5">
    <source>
        <dbReference type="Proteomes" id="UP000886740"/>
    </source>
</evidence>
<evidence type="ECO:0000256" key="2">
    <source>
        <dbReference type="ARBA" id="ARBA00023054"/>
    </source>
</evidence>
<protein>
    <submittedName>
        <fullName evidence="4">HlyD family efflux transporter periplasmic adaptor subunit</fullName>
    </submittedName>
</protein>
<accession>A0A9D2BGE8</accession>
<proteinExistence type="predicted"/>
<dbReference type="PANTHER" id="PTHR32347">
    <property type="entry name" value="EFFLUX SYSTEM COMPONENT YKNX-RELATED"/>
    <property type="match status" value="1"/>
</dbReference>
<reference evidence="4" key="1">
    <citation type="journal article" date="2021" name="PeerJ">
        <title>Extensive microbial diversity within the chicken gut microbiome revealed by metagenomics and culture.</title>
        <authorList>
            <person name="Gilroy R."/>
            <person name="Ravi A."/>
            <person name="Getino M."/>
            <person name="Pursley I."/>
            <person name="Horton D.L."/>
            <person name="Alikhan N.F."/>
            <person name="Baker D."/>
            <person name="Gharbi K."/>
            <person name="Hall N."/>
            <person name="Watson M."/>
            <person name="Adriaenssens E.M."/>
            <person name="Foster-Nyarko E."/>
            <person name="Jarju S."/>
            <person name="Secka A."/>
            <person name="Antonio M."/>
            <person name="Oren A."/>
            <person name="Chaudhuri R.R."/>
            <person name="La Ragione R."/>
            <person name="Hildebrand F."/>
            <person name="Pallen M.J."/>
        </authorList>
    </citation>
    <scope>NUCLEOTIDE SEQUENCE</scope>
    <source>
        <strain evidence="4">ChiGjej6B6-14162</strain>
    </source>
</reference>
<dbReference type="InterPro" id="IPR050465">
    <property type="entry name" value="UPF0194_transport"/>
</dbReference>
<gene>
    <name evidence="4" type="ORF">H9977_11665</name>
</gene>
<dbReference type="Gene3D" id="2.40.50.100">
    <property type="match status" value="1"/>
</dbReference>